<proteinExistence type="predicted"/>
<dbReference type="Proteomes" id="UP000240739">
    <property type="component" value="Unassembled WGS sequence"/>
</dbReference>
<accession>A0A2T4UFA7</accession>
<protein>
    <submittedName>
        <fullName evidence="1">Uncharacterized protein</fullName>
    </submittedName>
</protein>
<sequence>MGFFDALLGKRKVAPPAAKDRLFAMSTAHIAMDVDGLRARGRAGIVFQSLGTADFSRVVQEMEEVLHGTGEETGTTVSSQDDSFGYRWMILEDPDVEDLVVGVHAVNDALAIAGYGDRTLAAVFAYEDGSQPLYWIYNIKRGSWYPFVPAGGEQARSNERELQLKARYGGDLPIEPELERWFPLWGVPL</sequence>
<dbReference type="AlphaFoldDB" id="A0A2T4UFA7"/>
<name>A0A2T4UFA7_9ACTN</name>
<comment type="caution">
    <text evidence="1">The sequence shown here is derived from an EMBL/GenBank/DDBJ whole genome shotgun (WGS) entry which is preliminary data.</text>
</comment>
<dbReference type="EMBL" id="PYYB01000002">
    <property type="protein sequence ID" value="PTL56459.1"/>
    <property type="molecule type" value="Genomic_DNA"/>
</dbReference>
<evidence type="ECO:0000313" key="2">
    <source>
        <dbReference type="Proteomes" id="UP000240739"/>
    </source>
</evidence>
<dbReference type="RefSeq" id="WP_107570178.1">
    <property type="nucleotide sequence ID" value="NZ_PYYB01000002.1"/>
</dbReference>
<organism evidence="1 2">
    <name type="scientific">Paraconexibacter algicola</name>
    <dbReference type="NCBI Taxonomy" id="2133960"/>
    <lineage>
        <taxon>Bacteria</taxon>
        <taxon>Bacillati</taxon>
        <taxon>Actinomycetota</taxon>
        <taxon>Thermoleophilia</taxon>
        <taxon>Solirubrobacterales</taxon>
        <taxon>Paraconexibacteraceae</taxon>
        <taxon>Paraconexibacter</taxon>
    </lineage>
</organism>
<gene>
    <name evidence="1" type="ORF">C7Y72_15980</name>
</gene>
<dbReference type="OrthoDB" id="159886at2"/>
<reference evidence="1 2" key="1">
    <citation type="submission" date="2018-03" db="EMBL/GenBank/DDBJ databases">
        <title>Aquarubrobacter algicola gen. nov., sp. nov., a novel actinobacterium isolated from shallow eutrophic lake during the end of cyanobacterial harmful algal blooms.</title>
        <authorList>
            <person name="Chun S.J."/>
        </authorList>
    </citation>
    <scope>NUCLEOTIDE SEQUENCE [LARGE SCALE GENOMIC DNA]</scope>
    <source>
        <strain evidence="1 2">Seoho-28</strain>
    </source>
</reference>
<keyword evidence="2" id="KW-1185">Reference proteome</keyword>
<dbReference type="InterPro" id="IPR054383">
    <property type="entry name" value="PspAB-like"/>
</dbReference>
<dbReference type="Pfam" id="PF22742">
    <property type="entry name" value="PspAB"/>
    <property type="match status" value="1"/>
</dbReference>
<evidence type="ECO:0000313" key="1">
    <source>
        <dbReference type="EMBL" id="PTL56459.1"/>
    </source>
</evidence>